<dbReference type="InParanoid" id="L7JSM9"/>
<sequence length="51" mass="5833">MNLEISKPQSLEENNENLGKNSLIYTISRLSLQNLFTMQAVGIWSIEDDPH</sequence>
<name>L7JSM9_TRAHO</name>
<organism evidence="1 2">
    <name type="scientific">Trachipleistophora hominis</name>
    <name type="common">Microsporidian parasite</name>
    <dbReference type="NCBI Taxonomy" id="72359"/>
    <lineage>
        <taxon>Eukaryota</taxon>
        <taxon>Fungi</taxon>
        <taxon>Fungi incertae sedis</taxon>
        <taxon>Microsporidia</taxon>
        <taxon>Pleistophoridae</taxon>
        <taxon>Trachipleistophora</taxon>
    </lineage>
</organism>
<dbReference type="Proteomes" id="UP000011185">
    <property type="component" value="Unassembled WGS sequence"/>
</dbReference>
<proteinExistence type="predicted"/>
<dbReference type="AlphaFoldDB" id="L7JSM9"/>
<dbReference type="EMBL" id="JH994050">
    <property type="protein sequence ID" value="ELQ74300.1"/>
    <property type="molecule type" value="Genomic_DNA"/>
</dbReference>
<evidence type="ECO:0000313" key="1">
    <source>
        <dbReference type="EMBL" id="ELQ74300.1"/>
    </source>
</evidence>
<evidence type="ECO:0000313" key="2">
    <source>
        <dbReference type="Proteomes" id="UP000011185"/>
    </source>
</evidence>
<gene>
    <name evidence="1" type="ORF">THOM_2781</name>
</gene>
<reference evidence="1 2" key="1">
    <citation type="journal article" date="2012" name="PLoS Pathog.">
        <title>The genome of the obligate intracellular parasite Trachipleistophora hominis: new insights into microsporidian genome dynamics and reductive evolution.</title>
        <authorList>
            <person name="Heinz E."/>
            <person name="Williams T.A."/>
            <person name="Nakjang S."/>
            <person name="Noel C.J."/>
            <person name="Swan D.C."/>
            <person name="Goldberg A.V."/>
            <person name="Harris S.R."/>
            <person name="Weinmaier T."/>
            <person name="Markert S."/>
            <person name="Becher D."/>
            <person name="Bernhardt J."/>
            <person name="Dagan T."/>
            <person name="Hacker C."/>
            <person name="Lucocq J.M."/>
            <person name="Schweder T."/>
            <person name="Rattei T."/>
            <person name="Hall N."/>
            <person name="Hirt R.P."/>
            <person name="Embley T.M."/>
        </authorList>
    </citation>
    <scope>NUCLEOTIDE SEQUENCE [LARGE SCALE GENOMIC DNA]</scope>
</reference>
<dbReference type="VEuPathDB" id="MicrosporidiaDB:THOM_2781"/>
<keyword evidence="2" id="KW-1185">Reference proteome</keyword>
<protein>
    <submittedName>
        <fullName evidence="1">Uncharacterized protein</fullName>
    </submittedName>
</protein>
<accession>L7JSM9</accession>
<dbReference type="HOGENOM" id="CLU_3108112_0_0_1"/>